<comment type="caution">
    <text evidence="6">The sequence shown here is derived from an EMBL/GenBank/DDBJ whole genome shotgun (WGS) entry which is preliminary data.</text>
</comment>
<dbReference type="InterPro" id="IPR022790">
    <property type="entry name" value="GH26_dom"/>
</dbReference>
<evidence type="ECO:0000256" key="1">
    <source>
        <dbReference type="ARBA" id="ARBA00007754"/>
    </source>
</evidence>
<keyword evidence="3" id="KW-0326">Glycosidase</keyword>
<dbReference type="AlphaFoldDB" id="A0A9X3J7C7"/>
<dbReference type="PANTHER" id="PTHR40079">
    <property type="entry name" value="MANNAN ENDO-1,4-BETA-MANNOSIDASE E-RELATED"/>
    <property type="match status" value="1"/>
</dbReference>
<comment type="similarity">
    <text evidence="1 4">Belongs to the glycosyl hydrolase 26 family.</text>
</comment>
<dbReference type="PANTHER" id="PTHR40079:SF4">
    <property type="entry name" value="GH26 DOMAIN-CONTAINING PROTEIN-RELATED"/>
    <property type="match status" value="1"/>
</dbReference>
<dbReference type="GO" id="GO:0006080">
    <property type="term" value="P:substituted mannan metabolic process"/>
    <property type="evidence" value="ECO:0007669"/>
    <property type="project" value="InterPro"/>
</dbReference>
<proteinExistence type="inferred from homology"/>
<dbReference type="InterPro" id="IPR000805">
    <property type="entry name" value="Glyco_hydro_26"/>
</dbReference>
<dbReference type="GO" id="GO:0016985">
    <property type="term" value="F:mannan endo-1,4-beta-mannosidase activity"/>
    <property type="evidence" value="ECO:0007669"/>
    <property type="project" value="InterPro"/>
</dbReference>
<dbReference type="SUPFAM" id="SSF51445">
    <property type="entry name" value="(Trans)glycosidases"/>
    <property type="match status" value="1"/>
</dbReference>
<dbReference type="Gene3D" id="2.60.120.200">
    <property type="match status" value="1"/>
</dbReference>
<protein>
    <submittedName>
        <fullName evidence="6">Glycosyl hydrolase</fullName>
    </submittedName>
</protein>
<reference evidence="6" key="1">
    <citation type="submission" date="2022-11" db="EMBL/GenBank/DDBJ databases">
        <title>Marilongibacter aestuarii gen. nov., sp. nov., isolated from tidal flat sediment.</title>
        <authorList>
            <person name="Jiayan W."/>
        </authorList>
    </citation>
    <scope>NUCLEOTIDE SEQUENCE</scope>
    <source>
        <strain evidence="6">Z1-6</strain>
    </source>
</reference>
<dbReference type="EMBL" id="JAPOHD010000018">
    <property type="protein sequence ID" value="MCY1720555.1"/>
    <property type="molecule type" value="Genomic_DNA"/>
</dbReference>
<organism evidence="6 7">
    <name type="scientific">Draconibacterium aestuarii</name>
    <dbReference type="NCBI Taxonomy" id="2998507"/>
    <lineage>
        <taxon>Bacteria</taxon>
        <taxon>Pseudomonadati</taxon>
        <taxon>Bacteroidota</taxon>
        <taxon>Bacteroidia</taxon>
        <taxon>Marinilabiliales</taxon>
        <taxon>Prolixibacteraceae</taxon>
        <taxon>Draconibacterium</taxon>
    </lineage>
</organism>
<sequence length="551" mass="63202">MNPIIKLTLVLFVLVLPFLLNGKDYPDSQIPKSTSFVFKQLVTPNPTIEAEALYRYLQTISGEKILSGQMCTPQGINETEFIYNVTGKQPALRGTDLMYESSNNSEINKAINWWKQGGISLIMWSWGAPTHGHDYENSRKEINIERCFQEGTAEYKSFWQELDSKANSLEKLRDANVPVLWCPFHEPNNNSFWWGKKGPGQFKKLWQTMFNYFVQERDLNNLIWVQCFSESATSDWFPGDAYVDIIGAGSYDYDTNPHQKMFENAQKIMPEENPPLAYNLCTLIPSVDECRKTGTMWCWWMQRPTSNLEKIEHEYLFETYNHKLVVTLSDVPEIVKDYSTEGLKRVYYSGSILSFSDLKGYNFSSKSGNHTEKDDHLEVAAKGESIDGKKDDGYFIFKQMDGDFDISVQVVSLAPVHLRTLAGIMARVDLSKSSPHAFFRIFPKNSPNNSSTGGCEFSFREKKGKQLQVISPAPQISGGKFKVEFPNTWIRLKRRGNLFKSYISHDDIHWYMYSVHKQEMPEKLLVGLAVSSNNANKNTTAEFKSINVTWE</sequence>
<evidence type="ECO:0000313" key="7">
    <source>
        <dbReference type="Proteomes" id="UP001145087"/>
    </source>
</evidence>
<dbReference type="PRINTS" id="PR00739">
    <property type="entry name" value="GLHYDRLASE26"/>
</dbReference>
<dbReference type="InterPro" id="IPR017853">
    <property type="entry name" value="GH"/>
</dbReference>
<evidence type="ECO:0000313" key="6">
    <source>
        <dbReference type="EMBL" id="MCY1720555.1"/>
    </source>
</evidence>
<dbReference type="Gene3D" id="3.20.20.80">
    <property type="entry name" value="Glycosidases"/>
    <property type="match status" value="1"/>
</dbReference>
<dbReference type="Pfam" id="PF02156">
    <property type="entry name" value="Glyco_hydro_26"/>
    <property type="match status" value="1"/>
</dbReference>
<name>A0A9X3J7C7_9BACT</name>
<feature type="domain" description="GH26" evidence="5">
    <location>
        <begin position="48"/>
        <end position="329"/>
    </location>
</feature>
<evidence type="ECO:0000259" key="5">
    <source>
        <dbReference type="PROSITE" id="PS51764"/>
    </source>
</evidence>
<evidence type="ECO:0000256" key="4">
    <source>
        <dbReference type="PROSITE-ProRule" id="PRU01100"/>
    </source>
</evidence>
<comment type="caution">
    <text evidence="4">Lacks conserved residue(s) required for the propagation of feature annotation.</text>
</comment>
<dbReference type="PROSITE" id="PS51764">
    <property type="entry name" value="GH26"/>
    <property type="match status" value="1"/>
</dbReference>
<evidence type="ECO:0000256" key="3">
    <source>
        <dbReference type="ARBA" id="ARBA00023295"/>
    </source>
</evidence>
<keyword evidence="2 6" id="KW-0378">Hydrolase</keyword>
<dbReference type="Proteomes" id="UP001145087">
    <property type="component" value="Unassembled WGS sequence"/>
</dbReference>
<gene>
    <name evidence="6" type="ORF">OU798_09395</name>
</gene>
<dbReference type="SUPFAM" id="SSF49899">
    <property type="entry name" value="Concanavalin A-like lectins/glucanases"/>
    <property type="match status" value="1"/>
</dbReference>
<dbReference type="InterPro" id="IPR013320">
    <property type="entry name" value="ConA-like_dom_sf"/>
</dbReference>
<accession>A0A9X3J7C7</accession>
<evidence type="ECO:0000256" key="2">
    <source>
        <dbReference type="ARBA" id="ARBA00022801"/>
    </source>
</evidence>
<dbReference type="RefSeq" id="WP_343332889.1">
    <property type="nucleotide sequence ID" value="NZ_JAPOHD010000018.1"/>
</dbReference>
<keyword evidence="7" id="KW-1185">Reference proteome</keyword>